<dbReference type="Proteomes" id="UP000017559">
    <property type="component" value="Unassembled WGS sequence"/>
</dbReference>
<dbReference type="AlphaFoldDB" id="V2XCX6"/>
<proteinExistence type="predicted"/>
<comment type="caution">
    <text evidence="1">The sequence shown here is derived from an EMBL/GenBank/DDBJ whole genome shotgun (WGS) entry which is preliminary data.</text>
</comment>
<protein>
    <submittedName>
        <fullName evidence="1">Uncharacterized protein</fullName>
    </submittedName>
</protein>
<gene>
    <name evidence="1" type="ORF">Moror_4177</name>
</gene>
<name>V2XCX6_MONRO</name>
<organism evidence="1 2">
    <name type="scientific">Moniliophthora roreri (strain MCA 2997)</name>
    <name type="common">Cocoa frosty pod rot fungus</name>
    <name type="synonym">Crinipellis roreri</name>
    <dbReference type="NCBI Taxonomy" id="1381753"/>
    <lineage>
        <taxon>Eukaryota</taxon>
        <taxon>Fungi</taxon>
        <taxon>Dikarya</taxon>
        <taxon>Basidiomycota</taxon>
        <taxon>Agaricomycotina</taxon>
        <taxon>Agaricomycetes</taxon>
        <taxon>Agaricomycetidae</taxon>
        <taxon>Agaricales</taxon>
        <taxon>Marasmiineae</taxon>
        <taxon>Marasmiaceae</taxon>
        <taxon>Moniliophthora</taxon>
    </lineage>
</organism>
<evidence type="ECO:0000313" key="2">
    <source>
        <dbReference type="Proteomes" id="UP000017559"/>
    </source>
</evidence>
<evidence type="ECO:0000313" key="1">
    <source>
        <dbReference type="EMBL" id="ESK90656.1"/>
    </source>
</evidence>
<accession>V2XCX6</accession>
<dbReference type="EMBL" id="AWSO01000424">
    <property type="protein sequence ID" value="ESK90656.1"/>
    <property type="molecule type" value="Genomic_DNA"/>
</dbReference>
<sequence length="113" mass="13254">MIANGVLFASEFFGALNRDKRSLRWRRMKIRRRLRNGCYPGINAKDIEWLTAWDDWGVFRDGIHLKQNSHSGKPPRLQPETVPINEEFIERVRSAALIFKQVRQEIAKKAECC</sequence>
<keyword evidence="2" id="KW-1185">Reference proteome</keyword>
<dbReference type="KEGG" id="mrr:Moror_4177"/>
<dbReference type="HOGENOM" id="CLU_2134144_0_0_1"/>
<reference evidence="1 2" key="1">
    <citation type="journal article" date="2014" name="BMC Genomics">
        <title>Genome and secretome analysis of the hemibiotrophic fungal pathogen, Moniliophthora roreri, which causes frosty pod rot disease of cacao: mechanisms of the biotrophic and necrotrophic phases.</title>
        <authorList>
            <person name="Meinhardt L.W."/>
            <person name="Costa G.G.L."/>
            <person name="Thomazella D.P.T."/>
            <person name="Teixeira P.J.P.L."/>
            <person name="Carazzolle M.F."/>
            <person name="Schuster S.C."/>
            <person name="Carlson J.E."/>
            <person name="Guiltinan M.J."/>
            <person name="Mieczkowski P."/>
            <person name="Farmer A."/>
            <person name="Ramaraj T."/>
            <person name="Crozier J."/>
            <person name="Davis R.E."/>
            <person name="Shao J."/>
            <person name="Melnick R.L."/>
            <person name="Pereira G.A.G."/>
            <person name="Bailey B.A."/>
        </authorList>
    </citation>
    <scope>NUCLEOTIDE SEQUENCE [LARGE SCALE GENOMIC DNA]</scope>
    <source>
        <strain evidence="1 2">MCA 2997</strain>
    </source>
</reference>